<evidence type="ECO:0000259" key="2">
    <source>
        <dbReference type="Pfam" id="PF08044"/>
    </source>
</evidence>
<dbReference type="PANTHER" id="PTHR40763">
    <property type="entry name" value="MEMBRANE PROTEIN-RELATED"/>
    <property type="match status" value="1"/>
</dbReference>
<keyword evidence="1" id="KW-0472">Membrane</keyword>
<dbReference type="RefSeq" id="WP_311346825.1">
    <property type="nucleotide sequence ID" value="NZ_JAVREI010000019.1"/>
</dbReference>
<reference evidence="4" key="1">
    <citation type="submission" date="2023-07" db="EMBL/GenBank/DDBJ databases">
        <title>30 novel species of actinomycetes from the DSMZ collection.</title>
        <authorList>
            <person name="Nouioui I."/>
        </authorList>
    </citation>
    <scope>NUCLEOTIDE SEQUENCE [LARGE SCALE GENOMIC DNA]</scope>
    <source>
        <strain evidence="4">DSM 46792</strain>
    </source>
</reference>
<gene>
    <name evidence="3" type="ORF">RM425_19165</name>
</gene>
<evidence type="ECO:0000256" key="1">
    <source>
        <dbReference type="SAM" id="Phobius"/>
    </source>
</evidence>
<organism evidence="3 4">
    <name type="scientific">Blastococcus goldschmidtiae</name>
    <dbReference type="NCBI Taxonomy" id="3075546"/>
    <lineage>
        <taxon>Bacteria</taxon>
        <taxon>Bacillati</taxon>
        <taxon>Actinomycetota</taxon>
        <taxon>Actinomycetes</taxon>
        <taxon>Geodermatophilales</taxon>
        <taxon>Geodermatophilaceae</taxon>
        <taxon>Blastococcus</taxon>
    </lineage>
</organism>
<dbReference type="Pfam" id="PF08044">
    <property type="entry name" value="DUF1707"/>
    <property type="match status" value="1"/>
</dbReference>
<keyword evidence="1" id="KW-1133">Transmembrane helix</keyword>
<feature type="domain" description="DUF1707" evidence="2">
    <location>
        <begin position="7"/>
        <end position="59"/>
    </location>
</feature>
<evidence type="ECO:0000313" key="4">
    <source>
        <dbReference type="Proteomes" id="UP001183222"/>
    </source>
</evidence>
<feature type="transmembrane region" description="Helical" evidence="1">
    <location>
        <begin position="132"/>
        <end position="153"/>
    </location>
</feature>
<evidence type="ECO:0000313" key="3">
    <source>
        <dbReference type="EMBL" id="MDT0278025.1"/>
    </source>
</evidence>
<dbReference type="EMBL" id="JAVREI010000019">
    <property type="protein sequence ID" value="MDT0278025.1"/>
    <property type="molecule type" value="Genomic_DNA"/>
</dbReference>
<sequence>MAHAPELRAGDADRQSAADRLRAAHDEGRLDLAEYDRRLAEAYAAVTYGDLDRLFTDLPARSSSPVPAYSMASAAAAAAGVARAAGASVVRRPAGFPLALTILWTIWASVVAINVTVWLLVSFAADDPVHFWPMWLAVPGVALGIGTAITMRVRGTSD</sequence>
<dbReference type="PANTHER" id="PTHR40763:SF4">
    <property type="entry name" value="DUF1707 DOMAIN-CONTAINING PROTEIN"/>
    <property type="match status" value="1"/>
</dbReference>
<comment type="caution">
    <text evidence="3">The sequence shown here is derived from an EMBL/GenBank/DDBJ whole genome shotgun (WGS) entry which is preliminary data.</text>
</comment>
<dbReference type="Proteomes" id="UP001183222">
    <property type="component" value="Unassembled WGS sequence"/>
</dbReference>
<accession>A0ABU2KCV6</accession>
<feature type="transmembrane region" description="Helical" evidence="1">
    <location>
        <begin position="98"/>
        <end position="120"/>
    </location>
</feature>
<protein>
    <submittedName>
        <fullName evidence="3">DUF1707 domain-containing protein</fullName>
    </submittedName>
</protein>
<proteinExistence type="predicted"/>
<name>A0ABU2KCV6_9ACTN</name>
<dbReference type="InterPro" id="IPR012551">
    <property type="entry name" value="DUF1707_SHOCT-like"/>
</dbReference>
<keyword evidence="1" id="KW-0812">Transmembrane</keyword>
<keyword evidence="4" id="KW-1185">Reference proteome</keyword>